<organism evidence="2 3">
    <name type="scientific">Desulforamulus aquiferis</name>
    <dbReference type="NCBI Taxonomy" id="1397668"/>
    <lineage>
        <taxon>Bacteria</taxon>
        <taxon>Bacillati</taxon>
        <taxon>Bacillota</taxon>
        <taxon>Clostridia</taxon>
        <taxon>Eubacteriales</taxon>
        <taxon>Peptococcaceae</taxon>
        <taxon>Desulforamulus</taxon>
    </lineage>
</organism>
<dbReference type="InterPro" id="IPR015424">
    <property type="entry name" value="PyrdxlP-dep_Trfase"/>
</dbReference>
<proteinExistence type="predicted"/>
<dbReference type="InterPro" id="IPR015421">
    <property type="entry name" value="PyrdxlP-dep_Trfase_major"/>
</dbReference>
<dbReference type="CDD" id="cd00609">
    <property type="entry name" value="AAT_like"/>
    <property type="match status" value="1"/>
</dbReference>
<dbReference type="SUPFAM" id="SSF53383">
    <property type="entry name" value="PLP-dependent transferases"/>
    <property type="match status" value="1"/>
</dbReference>
<dbReference type="Gene3D" id="3.40.640.10">
    <property type="entry name" value="Type I PLP-dependent aspartate aminotransferase-like (Major domain)"/>
    <property type="match status" value="1"/>
</dbReference>
<gene>
    <name evidence="2" type="ORF">P6N53_08300</name>
</gene>
<dbReference type="PANTHER" id="PTHR43510:SF1">
    <property type="entry name" value="AMINOTRANSFERASE FUNCTION, HYPOTHETICAL (EUROFUNG)"/>
    <property type="match status" value="1"/>
</dbReference>
<protein>
    <submittedName>
        <fullName evidence="2">Aminotransferase class I/II-fold pyridoxal phosphate-dependent enzyme</fullName>
    </submittedName>
</protein>
<dbReference type="Gene3D" id="3.90.1150.10">
    <property type="entry name" value="Aspartate Aminotransferase, domain 1"/>
    <property type="match status" value="1"/>
</dbReference>
<keyword evidence="2" id="KW-0808">Transferase</keyword>
<dbReference type="EMBL" id="JARPTC010000011">
    <property type="protein sequence ID" value="MDO7787218.1"/>
    <property type="molecule type" value="Genomic_DNA"/>
</dbReference>
<feature type="domain" description="Aminotransferase class I/classII large" evidence="1">
    <location>
        <begin position="48"/>
        <end position="357"/>
    </location>
</feature>
<sequence>MKIADFKLERYFAKYEFNAPYLLCSSDCESMTIGELLAMEGEDSFEAFQKMWLGYTEAPGNPELRHYISKLYRNISDSQVLVTAGAEEGIFIFMNSLLDKGDHVIVQYPCYQSLVEIACSIGCEITKWEMSEEQGWDLDMDFLASNIKANTKAIIINSPHNPTGYLIPREKLKHLMELANAQNILVFSDEVYRYLEYSPADGFEAACDIYENAISLGVMSKSYGLAGLRIGWVATKNRDVLKKMSAFKDYTSICNSAPSEFLSIVAIKHHDKLIQRNLDIINNNLKALDIFFASYSDYFNWLKPKAGPIAFPSLNCNINAEEFCHSLVHSKGVLLLPGIHYDDKCSKNFRIGFGRQNMTECLAKLDEYMQEIIVK</sequence>
<keyword evidence="3" id="KW-1185">Reference proteome</keyword>
<dbReference type="AlphaFoldDB" id="A0AAW7ZCP9"/>
<comment type="caution">
    <text evidence="2">The sequence shown here is derived from an EMBL/GenBank/DDBJ whole genome shotgun (WGS) entry which is preliminary data.</text>
</comment>
<keyword evidence="2" id="KW-0032">Aminotransferase</keyword>
<accession>A0AAW7ZCP9</accession>
<dbReference type="GO" id="GO:0008483">
    <property type="term" value="F:transaminase activity"/>
    <property type="evidence" value="ECO:0007669"/>
    <property type="project" value="UniProtKB-KW"/>
</dbReference>
<evidence type="ECO:0000313" key="3">
    <source>
        <dbReference type="Proteomes" id="UP001172911"/>
    </source>
</evidence>
<reference evidence="2" key="1">
    <citation type="journal article" date="2023" name="J. Hazard. Mater.">
        <title>Anaerobic biodegradation of pyrene and benzo[a]pyrene by a new sulfate-reducing Desulforamulus aquiferis strain DSA.</title>
        <authorList>
            <person name="Zhang Z."/>
            <person name="Sun J."/>
            <person name="Gong X."/>
            <person name="Wang C."/>
            <person name="Wang H."/>
        </authorList>
    </citation>
    <scope>NUCLEOTIDE SEQUENCE</scope>
    <source>
        <strain evidence="2">DSA</strain>
    </source>
</reference>
<dbReference type="Pfam" id="PF00155">
    <property type="entry name" value="Aminotran_1_2"/>
    <property type="match status" value="1"/>
</dbReference>
<name>A0AAW7ZCP9_9FIRM</name>
<dbReference type="InterPro" id="IPR004839">
    <property type="entry name" value="Aminotransferase_I/II_large"/>
</dbReference>
<reference evidence="2" key="2">
    <citation type="submission" date="2023-03" db="EMBL/GenBank/DDBJ databases">
        <authorList>
            <person name="Zhang Z."/>
        </authorList>
    </citation>
    <scope>NUCLEOTIDE SEQUENCE</scope>
    <source>
        <strain evidence="2">DSA</strain>
    </source>
</reference>
<evidence type="ECO:0000259" key="1">
    <source>
        <dbReference type="Pfam" id="PF00155"/>
    </source>
</evidence>
<evidence type="ECO:0000313" key="2">
    <source>
        <dbReference type="EMBL" id="MDO7787218.1"/>
    </source>
</evidence>
<dbReference type="InterPro" id="IPR015422">
    <property type="entry name" value="PyrdxlP-dep_Trfase_small"/>
</dbReference>
<dbReference type="RefSeq" id="WP_304542362.1">
    <property type="nucleotide sequence ID" value="NZ_JARPTC010000011.1"/>
</dbReference>
<dbReference type="Proteomes" id="UP001172911">
    <property type="component" value="Unassembled WGS sequence"/>
</dbReference>
<dbReference type="PANTHER" id="PTHR43510">
    <property type="entry name" value="AMINOTRANSFERASE FUNCTION, HYPOTHETICAL (EUROFUNG)"/>
    <property type="match status" value="1"/>
</dbReference>
<dbReference type="GO" id="GO:0030170">
    <property type="term" value="F:pyridoxal phosphate binding"/>
    <property type="evidence" value="ECO:0007669"/>
    <property type="project" value="InterPro"/>
</dbReference>